<gene>
    <name evidence="9" type="primary">xerC</name>
    <name evidence="12" type="ORF">ACFQY8_04955</name>
</gene>
<dbReference type="InterPro" id="IPR002104">
    <property type="entry name" value="Integrase_catalytic"/>
</dbReference>
<organism evidence="12 13">
    <name type="scientific">Alloscardovia venturai</name>
    <dbReference type="NCBI Taxonomy" id="1769421"/>
    <lineage>
        <taxon>Bacteria</taxon>
        <taxon>Bacillati</taxon>
        <taxon>Actinomycetota</taxon>
        <taxon>Actinomycetes</taxon>
        <taxon>Bifidobacteriales</taxon>
        <taxon>Bifidobacteriaceae</taxon>
        <taxon>Alloscardovia</taxon>
    </lineage>
</organism>
<keyword evidence="8 9" id="KW-0131">Cell cycle</keyword>
<dbReference type="PANTHER" id="PTHR30349">
    <property type="entry name" value="PHAGE INTEGRASE-RELATED"/>
    <property type="match status" value="1"/>
</dbReference>
<feature type="active site" description="O-(3'-phospho-DNA)-tyrosine intermediate" evidence="9">
    <location>
        <position position="290"/>
    </location>
</feature>
<keyword evidence="5 9" id="KW-0229">DNA integration</keyword>
<feature type="domain" description="Tyr recombinase" evidence="10">
    <location>
        <begin position="114"/>
        <end position="303"/>
    </location>
</feature>
<comment type="function">
    <text evidence="9">Site-specific tyrosine recombinase, which acts by catalyzing the cutting and rejoining of the recombining DNA molecules. The XerC-XerD complex is essential to convert dimers of the bacterial chromosome into monomers to permit their segregation at cell division. It also contributes to the segregational stability of plasmids.</text>
</comment>
<feature type="active site" evidence="9">
    <location>
        <position position="281"/>
    </location>
</feature>
<evidence type="ECO:0000256" key="9">
    <source>
        <dbReference type="HAMAP-Rule" id="MF_01808"/>
    </source>
</evidence>
<dbReference type="InterPro" id="IPR050090">
    <property type="entry name" value="Tyrosine_recombinase_XerCD"/>
</dbReference>
<keyword evidence="13" id="KW-1185">Reference proteome</keyword>
<dbReference type="InterPro" id="IPR011010">
    <property type="entry name" value="DNA_brk_join_enz"/>
</dbReference>
<evidence type="ECO:0000259" key="10">
    <source>
        <dbReference type="PROSITE" id="PS51898"/>
    </source>
</evidence>
<comment type="subcellular location">
    <subcellularLocation>
        <location evidence="1 9">Cytoplasm</location>
    </subcellularLocation>
</comment>
<comment type="subunit">
    <text evidence="9">Forms a cyclic heterotetrameric complex composed of two molecules of XerC and two molecules of XerD.</text>
</comment>
<dbReference type="InterPro" id="IPR010998">
    <property type="entry name" value="Integrase_recombinase_N"/>
</dbReference>
<proteinExistence type="inferred from homology"/>
<evidence type="ECO:0000313" key="13">
    <source>
        <dbReference type="Proteomes" id="UP001597036"/>
    </source>
</evidence>
<keyword evidence="7 9" id="KW-0233">DNA recombination</keyword>
<keyword evidence="2 9" id="KW-0963">Cytoplasm</keyword>
<dbReference type="Gene3D" id="1.10.150.130">
    <property type="match status" value="1"/>
</dbReference>
<evidence type="ECO:0000256" key="5">
    <source>
        <dbReference type="ARBA" id="ARBA00022908"/>
    </source>
</evidence>
<dbReference type="PROSITE" id="PS51898">
    <property type="entry name" value="TYR_RECOMBINASE"/>
    <property type="match status" value="1"/>
</dbReference>
<dbReference type="InterPro" id="IPR044068">
    <property type="entry name" value="CB"/>
</dbReference>
<dbReference type="SUPFAM" id="SSF47823">
    <property type="entry name" value="lambda integrase-like, N-terminal domain"/>
    <property type="match status" value="1"/>
</dbReference>
<accession>A0ABW2Y5R5</accession>
<evidence type="ECO:0000256" key="7">
    <source>
        <dbReference type="ARBA" id="ARBA00023172"/>
    </source>
</evidence>
<name>A0ABW2Y5R5_9BIFI</name>
<dbReference type="SUPFAM" id="SSF56349">
    <property type="entry name" value="DNA breaking-rejoining enzymes"/>
    <property type="match status" value="1"/>
</dbReference>
<dbReference type="InterPro" id="IPR023009">
    <property type="entry name" value="Tyrosine_recombinase_XerC/XerD"/>
</dbReference>
<dbReference type="Gene3D" id="1.10.443.10">
    <property type="entry name" value="Intergrase catalytic core"/>
    <property type="match status" value="1"/>
</dbReference>
<dbReference type="InterPro" id="IPR013762">
    <property type="entry name" value="Integrase-like_cat_sf"/>
</dbReference>
<evidence type="ECO:0000256" key="6">
    <source>
        <dbReference type="ARBA" id="ARBA00023125"/>
    </source>
</evidence>
<dbReference type="CDD" id="cd00798">
    <property type="entry name" value="INT_XerDC_C"/>
    <property type="match status" value="1"/>
</dbReference>
<feature type="active site" evidence="9">
    <location>
        <position position="258"/>
    </location>
</feature>
<evidence type="ECO:0000256" key="4">
    <source>
        <dbReference type="ARBA" id="ARBA00022829"/>
    </source>
</evidence>
<dbReference type="Proteomes" id="UP001597036">
    <property type="component" value="Unassembled WGS sequence"/>
</dbReference>
<evidence type="ECO:0000256" key="1">
    <source>
        <dbReference type="ARBA" id="ARBA00004496"/>
    </source>
</evidence>
<keyword evidence="6 9" id="KW-0238">DNA-binding</keyword>
<sequence length="309" mass="34481">MDYTMSEQMNHVVEAYVQYLSSNRGLSPLTVKAYETDVREVLHILHLRGIDTLDSVNLDHLRAWMAHETHKGISKTSLARKVVALRGFFSYTHTHGISSSNPAASLATPRQSSRLPEVLTRSQAEEFVQVQMPQEQEVSRKPLAVRDNAIMELLYATGVRVAELVSLDISDVDFSQHTVRVTGKGNKQRIVPFGIPAAHALEEWLSTGRAVLINEHTPHGALFLGARGGRINQRQVRELVHERARAAGVPDISPHALRHSAATHMLDGGADLREVQEMLGHSSLQTTQRYTHVSLEQLTKKYEQAFPRA</sequence>
<comment type="caution">
    <text evidence="12">The sequence shown here is derived from an EMBL/GenBank/DDBJ whole genome shotgun (WGS) entry which is preliminary data.</text>
</comment>
<feature type="active site" evidence="9">
    <location>
        <position position="160"/>
    </location>
</feature>
<dbReference type="NCBIfam" id="NF001399">
    <property type="entry name" value="PRK00283.1"/>
    <property type="match status" value="1"/>
</dbReference>
<keyword evidence="3 9" id="KW-0132">Cell division</keyword>
<dbReference type="RefSeq" id="WP_377938789.1">
    <property type="nucleotide sequence ID" value="NZ_JBHTHQ010000021.1"/>
</dbReference>
<dbReference type="InterPro" id="IPR004107">
    <property type="entry name" value="Integrase_SAM-like_N"/>
</dbReference>
<reference evidence="13" key="1">
    <citation type="journal article" date="2019" name="Int. J. Syst. Evol. Microbiol.">
        <title>The Global Catalogue of Microorganisms (GCM) 10K type strain sequencing project: providing services to taxonomists for standard genome sequencing and annotation.</title>
        <authorList>
            <consortium name="The Broad Institute Genomics Platform"/>
            <consortium name="The Broad Institute Genome Sequencing Center for Infectious Disease"/>
            <person name="Wu L."/>
            <person name="Ma J."/>
        </authorList>
    </citation>
    <scope>NUCLEOTIDE SEQUENCE [LARGE SCALE GENOMIC DNA]</scope>
    <source>
        <strain evidence="13">CCM 8604</strain>
    </source>
</reference>
<dbReference type="HAMAP" id="MF_01808">
    <property type="entry name" value="Recomb_XerC_XerD"/>
    <property type="match status" value="1"/>
</dbReference>
<comment type="similarity">
    <text evidence="9">Belongs to the 'phage' integrase family. XerC subfamily.</text>
</comment>
<dbReference type="PANTHER" id="PTHR30349:SF77">
    <property type="entry name" value="TYROSINE RECOMBINASE XERC"/>
    <property type="match status" value="1"/>
</dbReference>
<dbReference type="EMBL" id="JBHTHQ010000021">
    <property type="protein sequence ID" value="MFD0705091.1"/>
    <property type="molecule type" value="Genomic_DNA"/>
</dbReference>
<feature type="domain" description="Core-binding (CB)" evidence="11">
    <location>
        <begin position="7"/>
        <end position="93"/>
    </location>
</feature>
<dbReference type="Pfam" id="PF00589">
    <property type="entry name" value="Phage_integrase"/>
    <property type="match status" value="1"/>
</dbReference>
<evidence type="ECO:0000313" key="12">
    <source>
        <dbReference type="EMBL" id="MFD0705091.1"/>
    </source>
</evidence>
<feature type="active site" evidence="9">
    <location>
        <position position="255"/>
    </location>
</feature>
<keyword evidence="4 9" id="KW-0159">Chromosome partition</keyword>
<evidence type="ECO:0000256" key="2">
    <source>
        <dbReference type="ARBA" id="ARBA00022490"/>
    </source>
</evidence>
<evidence type="ECO:0000256" key="8">
    <source>
        <dbReference type="ARBA" id="ARBA00023306"/>
    </source>
</evidence>
<feature type="active site" evidence="9">
    <location>
        <position position="184"/>
    </location>
</feature>
<evidence type="ECO:0000256" key="3">
    <source>
        <dbReference type="ARBA" id="ARBA00022618"/>
    </source>
</evidence>
<evidence type="ECO:0000259" key="11">
    <source>
        <dbReference type="PROSITE" id="PS51900"/>
    </source>
</evidence>
<protein>
    <recommendedName>
        <fullName evidence="9">Tyrosine recombinase XerC</fullName>
    </recommendedName>
</protein>
<dbReference type="PROSITE" id="PS51900">
    <property type="entry name" value="CB"/>
    <property type="match status" value="1"/>
</dbReference>
<dbReference type="Pfam" id="PF02899">
    <property type="entry name" value="Phage_int_SAM_1"/>
    <property type="match status" value="1"/>
</dbReference>